<dbReference type="Pfam" id="PF05593">
    <property type="entry name" value="RHS_repeat"/>
    <property type="match status" value="1"/>
</dbReference>
<feature type="region of interest" description="Disordered" evidence="1">
    <location>
        <begin position="284"/>
        <end position="318"/>
    </location>
</feature>
<accession>A0ABW6MGR8</accession>
<protein>
    <submittedName>
        <fullName evidence="3">Polymorphic toxin-type HINT domain-containing protein</fullName>
    </submittedName>
</protein>
<dbReference type="NCBIfam" id="TIGR01443">
    <property type="entry name" value="intein_Cterm"/>
    <property type="match status" value="1"/>
</dbReference>
<dbReference type="InterPro" id="IPR031325">
    <property type="entry name" value="RHS_repeat"/>
</dbReference>
<feature type="compositionally biased region" description="Low complexity" evidence="1">
    <location>
        <begin position="284"/>
        <end position="295"/>
    </location>
</feature>
<dbReference type="InterPro" id="IPR036844">
    <property type="entry name" value="Hint_dom_sf"/>
</dbReference>
<dbReference type="Proteomes" id="UP001601303">
    <property type="component" value="Unassembled WGS sequence"/>
</dbReference>
<dbReference type="Pfam" id="PF07591">
    <property type="entry name" value="PT-HINT"/>
    <property type="match status" value="1"/>
</dbReference>
<dbReference type="NCBIfam" id="TIGR01643">
    <property type="entry name" value="YD_repeat_2x"/>
    <property type="match status" value="1"/>
</dbReference>
<feature type="chain" id="PRO_5046441282" evidence="2">
    <location>
        <begin position="20"/>
        <end position="2328"/>
    </location>
</feature>
<dbReference type="SUPFAM" id="SSF51294">
    <property type="entry name" value="Hedgehog/intein (Hint) domain"/>
    <property type="match status" value="1"/>
</dbReference>
<dbReference type="EMBL" id="JBIAHM010000016">
    <property type="protein sequence ID" value="MFE9604522.1"/>
    <property type="molecule type" value="Genomic_DNA"/>
</dbReference>
<dbReference type="PANTHER" id="PTHR32305:SF17">
    <property type="entry name" value="TRNA NUCLEASE WAPA"/>
    <property type="match status" value="1"/>
</dbReference>
<evidence type="ECO:0000313" key="3">
    <source>
        <dbReference type="EMBL" id="MFE9604522.1"/>
    </source>
</evidence>
<dbReference type="InterPro" id="IPR030934">
    <property type="entry name" value="Intein_C"/>
</dbReference>
<sequence length="2328" mass="245888">MTLALAVAGLTPVAAQATASTKQLVPAVPKQRSDTVKTVDGLGAKKARARVAAEKAANKKQAQDALAEQKATWPKSAAATAALPASGVTRLTAGGLPVSLSRTAGAKSASGTAGIQVLSRKTAAAAGIKGVLLTASASDDGNAKISVDYSAFASAYGGDWAGRLHLVQLPACALTTPDKAACRVQTPLGSHNSISGQSVSATVPLGQTPVEQGDAQASRSSVRTAALSQDTASSATVLALTATSGESASGSGNYSASPLSSSSSWQAGGSSGAFTWTYPLSTPPAAAGPSPSLSLDYDSGSTDGKTASTNNQSTQVGEGFDLSESSYVERSYASCDDDGQTDKHDLCWKYDNASLVLNGKSTELVKDDTTGAWHLKDDDASTVTHSTGGTNGDNDGEYWTVITGDGTKYVFGLNKLPGADTQRTNSVWTVPVFGDDSGEPGYDQGSSFADRSLTQAWRWNLDYVVDLHGNAMSYWYTAETNYYPKNGASTANTQYTRGGHLDKILYGQRASTLFTGTDSDEVTFSYDERCTASDCSSLTDSTSDNWPDVPYDTICASGDDDCNTDSPSFFTRKRLTSIDTFAYSATAAKLTAVDSWALTQKFLDGQDIGDTSDQTLVLSSIQHTGKNGTAITLDPVTLTYQLRPNRVDSTSDDILKLSMPRVATVTSETGGITTVTLSDPECVRGSNMPSSEDDDTKSCYPQYWHINGATESSLDWFHKYRVTAVLTTDPTGLGEGVENSYSYADPAWHYNYDPLVPSDERTWSQWRGYGKVTTTTGAAGSTQSKTVSLYMHGMDGDKQSDGTTTSATVNGLDVSGLDVTDVTDSDQDAGFLREQITYNGSTPTAVTVNTPWSSQTASQQKSYASIKAYYVRTGTTATSTYLTASATWRTRQVTTTYDSYGMAIQANDTGQTGVSGDNTCTRTWYARNTAIGLTSLVSRTRVVGQDCSVIETSLNLPTSSTSRGDVLSDSATSYDNASTTAWSATQTPTLGEATWSGRAAAYPATATSGERYPSTWQTVAKTTYDDSGGTAGLGRRLTVTDTAGNTTTTAYTPTDSGPLTKTKVTNAKSQNTYTYTDFASGLPTKVYDVNNKITETSYDALGRKTATWLPNRSHSANQTPNYTYAYSVTNDAPSWTSTSTLKADGTTYNTTYSIYDSLLRPLQTQSPTPDGGRLLTDTRYDSRGLAYETYADVFDSANLPSGTYARAAYGGAPKQTETVFDGAGRATSSSLYVYGVKKWTTSTTYTGDSTATTALNGGSATRTITDIFGNTVEKRAYAGTDPADAAYGAGTGATYTSTKYKNTLDGKPSTVTGPDGAQWSYVYDLFGRQTSATDPDLGTTTTTYTALDQTDTTTDNRGTQLLYGYDVLGRKTDQWQTAKTDANKLAHWDYDTLRKGQLDDSISYVGGTTGSAYTRKVTAYDELYHATGSQLTLPSSDPLVTSGAIATSTLATTSYYNIDGTQQYYTEPAAGGLSSETVDYEYNDLGQVTDVGGATGYLLAADYNALGQANQYTLGTSEALTAKKAYITNTYEEGTDRLTRSLTTDATRSVQDLNFTYDDAGDVTSTFDTANLSGTGATDYQCFTYDGYQRLTDAWTPSTASCATHGRTTTNLGGASPYWTSYAYTSSGLRTTETAHTGTGDSSRTYCYSSTTPHQLTATTTATSCTGVAATYGYDKSGDTTARPNGTDTQSLTWNATGGLDTVTEKSSTGTAKSTTSHVYDADGTLLIRRNTSGETVLYLGTTEVHLDTSTSTAKYWAQRYYGTGSATIALRTNKSGTQTLSYLSGDPHGTSTVGLDATTQAVTKRYLTPFGAARSGSTGVWADDKTFLGKTTDPTTSLTYIGAREYDSAIGRFLSVDPVLDTGDAQSLNGYTYADNNPVTGSDPTGLMNEGGSNGDGGNKQCPPFCSADGQPHGPSTSTGGSNRNSDGSRGGGTVSSNSQGNVNGGGGGVSGWVSDVAKTFVGQAKSTVVTIFQAPVQQILADKNCLIDGDGCTDLLTQLLMNSNPALAGAVAVTARGEEIYGDYADGKSAEGTGKLLFDIALILGTRGAGAEAEGEVGVSKVIPCSFTPSTPVLMADGKTKPIGDIKSGDKVEAANLTNGKHQGLRTVTATHVNHDYDLVDLKIQLADGKTETLHTTSKHPFWDDTLHTWVPAGKLLAGHALNTVSNHHVHVTEVTPRPGDRDMYNLTVEDLHTYYVLAGPAPVLVHNCDPSFNSPMSAVNHYLKHAFGVARNKNGKYSKTVTPTNPEFNGPNGFAEYKQAAGDLLRGPYRPGHPDDHLSSAGTLFRKDQLTGNFGILNSGGSISTFFRPEGDLEAYFGEQVQNFP</sequence>
<dbReference type="NCBIfam" id="TIGR03696">
    <property type="entry name" value="Rhs_assc_core"/>
    <property type="match status" value="1"/>
</dbReference>
<evidence type="ECO:0000313" key="4">
    <source>
        <dbReference type="Proteomes" id="UP001601303"/>
    </source>
</evidence>
<dbReference type="InterPro" id="IPR006530">
    <property type="entry name" value="YD"/>
</dbReference>
<dbReference type="InterPro" id="IPR022385">
    <property type="entry name" value="Rhs_assc_core"/>
</dbReference>
<dbReference type="InterPro" id="IPR050708">
    <property type="entry name" value="T6SS_VgrG/RHS"/>
</dbReference>
<feature type="compositionally biased region" description="Polar residues" evidence="1">
    <location>
        <begin position="299"/>
        <end position="316"/>
    </location>
</feature>
<comment type="caution">
    <text evidence="3">The sequence shown here is derived from an EMBL/GenBank/DDBJ whole genome shotgun (WGS) entry which is preliminary data.</text>
</comment>
<dbReference type="CDD" id="cd00081">
    <property type="entry name" value="Hint"/>
    <property type="match status" value="1"/>
</dbReference>
<organism evidence="3 4">
    <name type="scientific">Streptomyces hokutonensis</name>
    <dbReference type="NCBI Taxonomy" id="1306990"/>
    <lineage>
        <taxon>Bacteria</taxon>
        <taxon>Bacillati</taxon>
        <taxon>Actinomycetota</taxon>
        <taxon>Actinomycetes</taxon>
        <taxon>Kitasatosporales</taxon>
        <taxon>Streptomycetaceae</taxon>
        <taxon>Streptomyces</taxon>
    </lineage>
</organism>
<feature type="compositionally biased region" description="Polar residues" evidence="1">
    <location>
        <begin position="1871"/>
        <end position="1884"/>
    </location>
</feature>
<keyword evidence="4" id="KW-1185">Reference proteome</keyword>
<dbReference type="PROSITE" id="PS50818">
    <property type="entry name" value="INTEIN_C_TER"/>
    <property type="match status" value="1"/>
</dbReference>
<feature type="region of interest" description="Disordered" evidence="1">
    <location>
        <begin position="1871"/>
        <end position="1948"/>
    </location>
</feature>
<reference evidence="3 4" key="1">
    <citation type="submission" date="2024-10" db="EMBL/GenBank/DDBJ databases">
        <title>The Natural Products Discovery Center: Release of the First 8490 Sequenced Strains for Exploring Actinobacteria Biosynthetic Diversity.</title>
        <authorList>
            <person name="Kalkreuter E."/>
            <person name="Kautsar S.A."/>
            <person name="Yang D."/>
            <person name="Bader C.D."/>
            <person name="Teijaro C.N."/>
            <person name="Fluegel L."/>
            <person name="Davis C.M."/>
            <person name="Simpson J.R."/>
            <person name="Lauterbach L."/>
            <person name="Steele A.D."/>
            <person name="Gui C."/>
            <person name="Meng S."/>
            <person name="Li G."/>
            <person name="Viehrig K."/>
            <person name="Ye F."/>
            <person name="Su P."/>
            <person name="Kiefer A.F."/>
            <person name="Nichols A."/>
            <person name="Cepeda A.J."/>
            <person name="Yan W."/>
            <person name="Fan B."/>
            <person name="Jiang Y."/>
            <person name="Adhikari A."/>
            <person name="Zheng C.-J."/>
            <person name="Schuster L."/>
            <person name="Cowan T.M."/>
            <person name="Smanski M.J."/>
            <person name="Chevrette M.G."/>
            <person name="De Carvalho L.P.S."/>
            <person name="Shen B."/>
        </authorList>
    </citation>
    <scope>NUCLEOTIDE SEQUENCE [LARGE SCALE GENOMIC DNA]</scope>
    <source>
        <strain evidence="3 4">NPDC006488</strain>
    </source>
</reference>
<proteinExistence type="predicted"/>
<gene>
    <name evidence="3" type="ORF">ACFYNQ_39015</name>
</gene>
<dbReference type="Gene3D" id="2.180.10.10">
    <property type="entry name" value="RHS repeat-associated core"/>
    <property type="match status" value="1"/>
</dbReference>
<feature type="signal peptide" evidence="2">
    <location>
        <begin position="1"/>
        <end position="19"/>
    </location>
</feature>
<evidence type="ECO:0000256" key="2">
    <source>
        <dbReference type="SAM" id="SignalP"/>
    </source>
</evidence>
<feature type="compositionally biased region" description="Low complexity" evidence="1">
    <location>
        <begin position="1915"/>
        <end position="1929"/>
    </location>
</feature>
<feature type="region of interest" description="Disordered" evidence="1">
    <location>
        <begin position="676"/>
        <end position="696"/>
    </location>
</feature>
<dbReference type="Gene3D" id="2.170.16.10">
    <property type="entry name" value="Hedgehog/Intein (Hint) domain"/>
    <property type="match status" value="1"/>
</dbReference>
<name>A0ABW6MGR8_9ACTN</name>
<dbReference type="PANTHER" id="PTHR32305">
    <property type="match status" value="1"/>
</dbReference>
<evidence type="ECO:0000256" key="1">
    <source>
        <dbReference type="SAM" id="MobiDB-lite"/>
    </source>
</evidence>
<keyword evidence="2" id="KW-0732">Signal</keyword>
<dbReference type="RefSeq" id="WP_388113454.1">
    <property type="nucleotide sequence ID" value="NZ_JBIAHM010000016.1"/>
</dbReference>